<dbReference type="InterPro" id="IPR012334">
    <property type="entry name" value="Pectin_lyas_fold"/>
</dbReference>
<dbReference type="RefSeq" id="WP_188709620.1">
    <property type="nucleotide sequence ID" value="NZ_BMIG01000015.1"/>
</dbReference>
<dbReference type="AlphaFoldDB" id="A0A916WKB1"/>
<organism evidence="3 4">
    <name type="scientific">Polaromonas eurypsychrophila</name>
    <dbReference type="NCBI Taxonomy" id="1614635"/>
    <lineage>
        <taxon>Bacteria</taxon>
        <taxon>Pseudomonadati</taxon>
        <taxon>Pseudomonadota</taxon>
        <taxon>Betaproteobacteria</taxon>
        <taxon>Burkholderiales</taxon>
        <taxon>Comamonadaceae</taxon>
        <taxon>Polaromonas</taxon>
    </lineage>
</organism>
<evidence type="ECO:0000256" key="1">
    <source>
        <dbReference type="SAM" id="MobiDB-lite"/>
    </source>
</evidence>
<evidence type="ECO:0000313" key="4">
    <source>
        <dbReference type="Proteomes" id="UP000620596"/>
    </source>
</evidence>
<keyword evidence="4" id="KW-1185">Reference proteome</keyword>
<feature type="compositionally biased region" description="Basic and acidic residues" evidence="1">
    <location>
        <begin position="62"/>
        <end position="76"/>
    </location>
</feature>
<reference evidence="3" key="2">
    <citation type="submission" date="2020-09" db="EMBL/GenBank/DDBJ databases">
        <authorList>
            <person name="Sun Q."/>
            <person name="Zhou Y."/>
        </authorList>
    </citation>
    <scope>NUCLEOTIDE SEQUENCE</scope>
    <source>
        <strain evidence="3">CGMCC 1.15322</strain>
    </source>
</reference>
<proteinExistence type="predicted"/>
<protein>
    <recommendedName>
        <fullName evidence="5">Pectate lyase superfamily protein domain-containing protein</fullName>
    </recommendedName>
</protein>
<dbReference type="Gene3D" id="2.160.20.10">
    <property type="entry name" value="Single-stranded right-handed beta-helix, Pectin lyase-like"/>
    <property type="match status" value="1"/>
</dbReference>
<gene>
    <name evidence="3" type="ORF">GCM10011496_33020</name>
</gene>
<keyword evidence="2" id="KW-0732">Signal</keyword>
<feature type="chain" id="PRO_5036834529" description="Pectate lyase superfamily protein domain-containing protein" evidence="2">
    <location>
        <begin position="23"/>
        <end position="445"/>
    </location>
</feature>
<feature type="region of interest" description="Disordered" evidence="1">
    <location>
        <begin position="60"/>
        <end position="80"/>
    </location>
</feature>
<comment type="caution">
    <text evidence="3">The sequence shown here is derived from an EMBL/GenBank/DDBJ whole genome shotgun (WGS) entry which is preliminary data.</text>
</comment>
<reference evidence="3" key="1">
    <citation type="journal article" date="2014" name="Int. J. Syst. Evol. Microbiol.">
        <title>Complete genome sequence of Corynebacterium casei LMG S-19264T (=DSM 44701T), isolated from a smear-ripened cheese.</title>
        <authorList>
            <consortium name="US DOE Joint Genome Institute (JGI-PGF)"/>
            <person name="Walter F."/>
            <person name="Albersmeier A."/>
            <person name="Kalinowski J."/>
            <person name="Ruckert C."/>
        </authorList>
    </citation>
    <scope>NUCLEOTIDE SEQUENCE</scope>
    <source>
        <strain evidence="3">CGMCC 1.15322</strain>
    </source>
</reference>
<dbReference type="InterPro" id="IPR011050">
    <property type="entry name" value="Pectin_lyase_fold/virulence"/>
</dbReference>
<dbReference type="Proteomes" id="UP000620596">
    <property type="component" value="Unassembled WGS sequence"/>
</dbReference>
<evidence type="ECO:0000256" key="2">
    <source>
        <dbReference type="SAM" id="SignalP"/>
    </source>
</evidence>
<evidence type="ECO:0008006" key="5">
    <source>
        <dbReference type="Google" id="ProtNLM"/>
    </source>
</evidence>
<feature type="signal peptide" evidence="2">
    <location>
        <begin position="1"/>
        <end position="22"/>
    </location>
</feature>
<dbReference type="SUPFAM" id="SSF51126">
    <property type="entry name" value="Pectin lyase-like"/>
    <property type="match status" value="1"/>
</dbReference>
<name>A0A916WKB1_9BURK</name>
<dbReference type="EMBL" id="BMIG01000015">
    <property type="protein sequence ID" value="GGB09500.1"/>
    <property type="molecule type" value="Genomic_DNA"/>
</dbReference>
<accession>A0A916WKB1</accession>
<evidence type="ECO:0000313" key="3">
    <source>
        <dbReference type="EMBL" id="GGB09500.1"/>
    </source>
</evidence>
<sequence>MQPIYTGVLMALGCAIYTAANAQPAIACPTAISDIAAGNADALTFFQQRVVKPADVGTAARSRPEGFETPEAHGARGDGVTDDTRALQGALASGKGVWLASGHVYRFTRRLRLGSGATLSSDGSATLLMSAGLGGFDNQVARRADAALYSENGVGIRVEGRNINISDLFLVKEYADGRYVIGIDVVDAAKVSIRRVRLRGFSLAPGIVTIRSSDNVEFSSSLIHASCTQFLEIPADIATFQITGISIDDSRVRGRASTHLRLHNNVIDDVRMIPLTARREQSDGINFASGGVGLGSVVSDNFISRVDEALDLFGAGINVHGNRLAATGTVLKLIHGARDIVVGGNEITPGPNAKAISLYRANPPELGRQVRDIVIEQNQINLEATQSRGVVVDLVGEFLPTGITLRQNKFLVGQCQQKTIRCNLQQCIEENNEKVMARGGEVCEE</sequence>